<organism evidence="1 2">
    <name type="scientific">Piscinibacter gummiphilus</name>
    <dbReference type="NCBI Taxonomy" id="946333"/>
    <lineage>
        <taxon>Bacteria</taxon>
        <taxon>Pseudomonadati</taxon>
        <taxon>Pseudomonadota</taxon>
        <taxon>Betaproteobacteria</taxon>
        <taxon>Burkholderiales</taxon>
        <taxon>Sphaerotilaceae</taxon>
        <taxon>Piscinibacter</taxon>
    </lineage>
</organism>
<name>A0ABZ0CYL4_9BURK</name>
<accession>A0ABZ0CYL4</accession>
<evidence type="ECO:0000313" key="1">
    <source>
        <dbReference type="EMBL" id="WOB10044.1"/>
    </source>
</evidence>
<dbReference type="Proteomes" id="UP001303946">
    <property type="component" value="Chromosome"/>
</dbReference>
<keyword evidence="2" id="KW-1185">Reference proteome</keyword>
<dbReference type="RefSeq" id="WP_316702939.1">
    <property type="nucleotide sequence ID" value="NZ_CP136336.1"/>
</dbReference>
<gene>
    <name evidence="1" type="ORF">RXV79_08245</name>
</gene>
<dbReference type="EMBL" id="CP136336">
    <property type="protein sequence ID" value="WOB10044.1"/>
    <property type="molecule type" value="Genomic_DNA"/>
</dbReference>
<proteinExistence type="predicted"/>
<protein>
    <submittedName>
        <fullName evidence="1">Uncharacterized protein</fullName>
    </submittedName>
</protein>
<sequence>MKTFQIELQKIKSMSNSNQTGLIEARVDALVTPKNMRGEEEATTTLSFDEATARVLMLLLKQQLAEFDGRKAKSRR</sequence>
<reference evidence="1 2" key="1">
    <citation type="submission" date="2023-10" db="EMBL/GenBank/DDBJ databases">
        <title>Bacteria for the degradation of biodegradable plastic PBAT(Polybutylene adipate terephthalate).</title>
        <authorList>
            <person name="Weon H.-Y."/>
            <person name="Yeon J."/>
        </authorList>
    </citation>
    <scope>NUCLEOTIDE SEQUENCE [LARGE SCALE GENOMIC DNA]</scope>
    <source>
        <strain evidence="1 2">SBD 7-3</strain>
    </source>
</reference>
<evidence type="ECO:0000313" key="2">
    <source>
        <dbReference type="Proteomes" id="UP001303946"/>
    </source>
</evidence>